<evidence type="ECO:0000313" key="4">
    <source>
        <dbReference type="EMBL" id="CAG9838041.1"/>
    </source>
</evidence>
<dbReference type="GO" id="GO:0005524">
    <property type="term" value="F:ATP binding"/>
    <property type="evidence" value="ECO:0007669"/>
    <property type="project" value="UniProtKB-KW"/>
</dbReference>
<name>A0A9N9XFV0_DIABA</name>
<dbReference type="Pfam" id="PF03969">
    <property type="entry name" value="AFG1_ATPase"/>
    <property type="match status" value="1"/>
</dbReference>
<dbReference type="InterPro" id="IPR005654">
    <property type="entry name" value="ATPase_AFG1-like"/>
</dbReference>
<dbReference type="GO" id="GO:0016887">
    <property type="term" value="F:ATP hydrolysis activity"/>
    <property type="evidence" value="ECO:0007669"/>
    <property type="project" value="InterPro"/>
</dbReference>
<dbReference type="SUPFAM" id="SSF52540">
    <property type="entry name" value="P-loop containing nucleoside triphosphate hydrolases"/>
    <property type="match status" value="1"/>
</dbReference>
<keyword evidence="2" id="KW-0547">Nucleotide-binding</keyword>
<accession>A0A9N9XFV0</accession>
<sequence>MLKLTLLKNTLLVNEKYAASLIQKINYSLKVDHEVLVEGPIQLLEEKIKSKELQNDPVQRRIAYQLQNLYKNINGYEPPTGANIFSKWFGGGKKEAPKGLYIYGAVGGGKTMLMDLFFDSCTIEQKTRVHFNAFMVEVHRKMHELKQEIVVDYTQRKPKPFDPIPPVADKIIQKSWLICFDEFQVTDIADAMILKRLFTNLFERGAVVVATSNRPPEDLYKNGLQRSNFVPFIGILKKHCDEANLDSGIDYRLKAIGAKTNYFEKSKYKLDPIVQIFKILTAKENDVVRSKTFTIMGRNVDFRKVCGGVLETSFEELCCRPLGANDYLHLTQFFHTIIIRDVPRIDLNKMRSEGRRFITLIDALYDNKTKVILSADAPLKELFYVPTVAPDEIRDEDRMLMDDLKMGEKDLTANIFTGAEEIFAFDRTLSRLSEMQSEDYWGKKK</sequence>
<dbReference type="AlphaFoldDB" id="A0A9N9XFV0"/>
<dbReference type="PANTHER" id="PTHR12169:SF6">
    <property type="entry name" value="AFG1-LIKE ATPASE"/>
    <property type="match status" value="1"/>
</dbReference>
<gene>
    <name evidence="4" type="ORF">DIABBA_LOCUS10974</name>
</gene>
<dbReference type="InterPro" id="IPR027417">
    <property type="entry name" value="P-loop_NTPase"/>
</dbReference>
<keyword evidence="5" id="KW-1185">Reference proteome</keyword>
<evidence type="ECO:0008006" key="6">
    <source>
        <dbReference type="Google" id="ProtNLM"/>
    </source>
</evidence>
<evidence type="ECO:0000256" key="2">
    <source>
        <dbReference type="ARBA" id="ARBA00022741"/>
    </source>
</evidence>
<dbReference type="OrthoDB" id="548867at2759"/>
<dbReference type="PANTHER" id="PTHR12169">
    <property type="entry name" value="ATPASE N2B"/>
    <property type="match status" value="1"/>
</dbReference>
<dbReference type="GO" id="GO:0005739">
    <property type="term" value="C:mitochondrion"/>
    <property type="evidence" value="ECO:0007669"/>
    <property type="project" value="TreeGrafter"/>
</dbReference>
<dbReference type="EMBL" id="OU898282">
    <property type="protein sequence ID" value="CAG9838041.1"/>
    <property type="molecule type" value="Genomic_DNA"/>
</dbReference>
<keyword evidence="3" id="KW-0067">ATP-binding</keyword>
<evidence type="ECO:0000256" key="3">
    <source>
        <dbReference type="ARBA" id="ARBA00022840"/>
    </source>
</evidence>
<dbReference type="Proteomes" id="UP001153709">
    <property type="component" value="Chromosome 7"/>
</dbReference>
<evidence type="ECO:0000313" key="5">
    <source>
        <dbReference type="Proteomes" id="UP001153709"/>
    </source>
</evidence>
<evidence type="ECO:0000256" key="1">
    <source>
        <dbReference type="ARBA" id="ARBA00010322"/>
    </source>
</evidence>
<proteinExistence type="inferred from homology"/>
<reference evidence="4" key="1">
    <citation type="submission" date="2022-01" db="EMBL/GenBank/DDBJ databases">
        <authorList>
            <person name="King R."/>
        </authorList>
    </citation>
    <scope>NUCLEOTIDE SEQUENCE</scope>
</reference>
<comment type="similarity">
    <text evidence="1">Belongs to the AFG1 ATPase family.</text>
</comment>
<organism evidence="4 5">
    <name type="scientific">Diabrotica balteata</name>
    <name type="common">Banded cucumber beetle</name>
    <dbReference type="NCBI Taxonomy" id="107213"/>
    <lineage>
        <taxon>Eukaryota</taxon>
        <taxon>Metazoa</taxon>
        <taxon>Ecdysozoa</taxon>
        <taxon>Arthropoda</taxon>
        <taxon>Hexapoda</taxon>
        <taxon>Insecta</taxon>
        <taxon>Pterygota</taxon>
        <taxon>Neoptera</taxon>
        <taxon>Endopterygota</taxon>
        <taxon>Coleoptera</taxon>
        <taxon>Polyphaga</taxon>
        <taxon>Cucujiformia</taxon>
        <taxon>Chrysomeloidea</taxon>
        <taxon>Chrysomelidae</taxon>
        <taxon>Galerucinae</taxon>
        <taxon>Diabroticina</taxon>
        <taxon>Diabroticites</taxon>
        <taxon>Diabrotica</taxon>
    </lineage>
</organism>
<dbReference type="Gene3D" id="3.40.50.300">
    <property type="entry name" value="P-loop containing nucleotide triphosphate hydrolases"/>
    <property type="match status" value="1"/>
</dbReference>
<dbReference type="FunFam" id="3.40.50.300:FF:003041">
    <property type="entry name" value="Predicted protein"/>
    <property type="match status" value="1"/>
</dbReference>
<protein>
    <recommendedName>
        <fullName evidence="6">AFG1-like ATPase</fullName>
    </recommendedName>
</protein>
<dbReference type="NCBIfam" id="NF040713">
    <property type="entry name" value="ZapE"/>
    <property type="match status" value="1"/>
</dbReference>